<sequence length="63" mass="7263">MLDVRGLFSALVNADFIVTGAHFNGDEQGKITRKQSLKLNVLALLAECWRILRQWRERSHIII</sequence>
<evidence type="ECO:0000313" key="2">
    <source>
        <dbReference type="Proteomes" id="UP000494216"/>
    </source>
</evidence>
<protein>
    <submittedName>
        <fullName evidence="1">Uncharacterized protein</fullName>
    </submittedName>
</protein>
<dbReference type="Proteomes" id="UP000494216">
    <property type="component" value="Unassembled WGS sequence"/>
</dbReference>
<gene>
    <name evidence="1" type="ORF">METHB2_50013</name>
</gene>
<proteinExistence type="predicted"/>
<keyword evidence="2" id="KW-1185">Reference proteome</keyword>
<organism evidence="1 2">
    <name type="scientific">Candidatus Methylobacter favarea</name>
    <dbReference type="NCBI Taxonomy" id="2707345"/>
    <lineage>
        <taxon>Bacteria</taxon>
        <taxon>Pseudomonadati</taxon>
        <taxon>Pseudomonadota</taxon>
        <taxon>Gammaproteobacteria</taxon>
        <taxon>Methylococcales</taxon>
        <taxon>Methylococcaceae</taxon>
        <taxon>Methylobacter</taxon>
    </lineage>
</organism>
<accession>A0A8S0X2A1</accession>
<evidence type="ECO:0000313" key="1">
    <source>
        <dbReference type="EMBL" id="CAA9891742.1"/>
    </source>
</evidence>
<dbReference type="EMBL" id="CADCXN010000080">
    <property type="protein sequence ID" value="CAA9891742.1"/>
    <property type="molecule type" value="Genomic_DNA"/>
</dbReference>
<comment type="caution">
    <text evidence="1">The sequence shown here is derived from an EMBL/GenBank/DDBJ whole genome shotgun (WGS) entry which is preliminary data.</text>
</comment>
<reference evidence="1 2" key="1">
    <citation type="submission" date="2020-02" db="EMBL/GenBank/DDBJ databases">
        <authorList>
            <person name="Hogendoorn C."/>
        </authorList>
    </citation>
    <scope>NUCLEOTIDE SEQUENCE [LARGE SCALE GENOMIC DNA]</scope>
    <source>
        <strain evidence="1">METHB21</strain>
    </source>
</reference>
<dbReference type="AlphaFoldDB" id="A0A8S0X2A1"/>
<name>A0A8S0X2A1_9GAMM</name>